<dbReference type="InterPro" id="IPR011705">
    <property type="entry name" value="BACK"/>
</dbReference>
<organism evidence="2 3">
    <name type="scientific">Acaulospora morrowiae</name>
    <dbReference type="NCBI Taxonomy" id="94023"/>
    <lineage>
        <taxon>Eukaryota</taxon>
        <taxon>Fungi</taxon>
        <taxon>Fungi incertae sedis</taxon>
        <taxon>Mucoromycota</taxon>
        <taxon>Glomeromycotina</taxon>
        <taxon>Glomeromycetes</taxon>
        <taxon>Diversisporales</taxon>
        <taxon>Acaulosporaceae</taxon>
        <taxon>Acaulospora</taxon>
    </lineage>
</organism>
<dbReference type="OrthoDB" id="6359816at2759"/>
<dbReference type="CDD" id="cd18186">
    <property type="entry name" value="BTB_POZ_ZBTB_KLHL-like"/>
    <property type="match status" value="1"/>
</dbReference>
<gene>
    <name evidence="2" type="ORF">AMORRO_LOCUS4602</name>
</gene>
<dbReference type="Proteomes" id="UP000789342">
    <property type="component" value="Unassembled WGS sequence"/>
</dbReference>
<dbReference type="Pfam" id="PF07707">
    <property type="entry name" value="BACK"/>
    <property type="match status" value="1"/>
</dbReference>
<dbReference type="Gene3D" id="1.25.40.420">
    <property type="match status" value="1"/>
</dbReference>
<dbReference type="Pfam" id="PF00651">
    <property type="entry name" value="BTB"/>
    <property type="match status" value="1"/>
</dbReference>
<dbReference type="EMBL" id="CAJVPV010002548">
    <property type="protein sequence ID" value="CAG8529495.1"/>
    <property type="molecule type" value="Genomic_DNA"/>
</dbReference>
<dbReference type="InterPro" id="IPR000210">
    <property type="entry name" value="BTB/POZ_dom"/>
</dbReference>
<dbReference type="SUPFAM" id="SSF54695">
    <property type="entry name" value="POZ domain"/>
    <property type="match status" value="1"/>
</dbReference>
<feature type="domain" description="BTB" evidence="1">
    <location>
        <begin position="65"/>
        <end position="138"/>
    </location>
</feature>
<dbReference type="SMART" id="SM00225">
    <property type="entry name" value="BTB"/>
    <property type="match status" value="1"/>
</dbReference>
<dbReference type="AlphaFoldDB" id="A0A9N9AIC6"/>
<reference evidence="2" key="1">
    <citation type="submission" date="2021-06" db="EMBL/GenBank/DDBJ databases">
        <authorList>
            <person name="Kallberg Y."/>
            <person name="Tangrot J."/>
            <person name="Rosling A."/>
        </authorList>
    </citation>
    <scope>NUCLEOTIDE SEQUENCE</scope>
    <source>
        <strain evidence="2">CL551</strain>
    </source>
</reference>
<dbReference type="Gene3D" id="3.30.710.10">
    <property type="entry name" value="Potassium Channel Kv1.1, Chain A"/>
    <property type="match status" value="1"/>
</dbReference>
<dbReference type="InterPro" id="IPR011333">
    <property type="entry name" value="SKP1/BTB/POZ_sf"/>
</dbReference>
<dbReference type="PANTHER" id="PTHR24410">
    <property type="entry name" value="HL07962P-RELATED"/>
    <property type="match status" value="1"/>
</dbReference>
<dbReference type="PROSITE" id="PS50097">
    <property type="entry name" value="BTB"/>
    <property type="match status" value="1"/>
</dbReference>
<proteinExistence type="predicted"/>
<sequence length="534" mass="61222">MLLPSTPTTVVANAINPINTIPILPVPADSSSNTMSTHALSKVSFMLYKELTNDLINLLEEDDEHNVIIEAGEPPNTRKFKAHYYMLRMRSPYFKQALSNRWAKQENGVYIFKKPNISPDTFDIILRYIYTSLINVEALNEGEIVNILGAADELCLNKLVEVLQEELIDRKHSWMNKQSVLIYNASQKYPTCTMLSEITQEALYQQPELLLESEDFAALEVETVIWLLKRDDLGMPETDLWKRLVEWGIGQLPVPLDPDVTKWCDRDFMELEEKLRPCIPYIRWKHIAAADFKKQIETYRRLLPPELCELGTDKSLLFNSPLYSQAPSRIQSVLIDPNQAARIASWIDKLDLVTYSSAEEGDAESKTTKFYDPWNIPYHFKLVVRGSRNEKFGQHTLLSNQAVVIIRPENSNELLGGYNPLSWNKKSISPNKEPQNAELLKDSFIFSLGDDVNGKQDIISRVIDAKDSIYCNVYCSPVFGKGDLFPKGHFEIKQPCGCKQTSYEKALRSTSEQFYIEEFEDVIKWMMGLSCETF</sequence>
<dbReference type="InterPro" id="IPR051481">
    <property type="entry name" value="BTB-POZ/Galectin-3-binding"/>
</dbReference>
<name>A0A9N9AIC6_9GLOM</name>
<evidence type="ECO:0000259" key="1">
    <source>
        <dbReference type="PROSITE" id="PS50097"/>
    </source>
</evidence>
<protein>
    <submittedName>
        <fullName evidence="2">9092_t:CDS:1</fullName>
    </submittedName>
</protein>
<keyword evidence="3" id="KW-1185">Reference proteome</keyword>
<evidence type="ECO:0000313" key="2">
    <source>
        <dbReference type="EMBL" id="CAG8529495.1"/>
    </source>
</evidence>
<evidence type="ECO:0000313" key="3">
    <source>
        <dbReference type="Proteomes" id="UP000789342"/>
    </source>
</evidence>
<comment type="caution">
    <text evidence="2">The sequence shown here is derived from an EMBL/GenBank/DDBJ whole genome shotgun (WGS) entry which is preliminary data.</text>
</comment>
<accession>A0A9N9AIC6</accession>
<dbReference type="PANTHER" id="PTHR24410:SF23">
    <property type="entry name" value="BTB DOMAIN-CONTAINING PROTEIN-RELATED"/>
    <property type="match status" value="1"/>
</dbReference>